<keyword evidence="3" id="KW-0269">Exonuclease</keyword>
<dbReference type="SUPFAM" id="SSF88723">
    <property type="entry name" value="PIN domain-like"/>
    <property type="match status" value="1"/>
</dbReference>
<protein>
    <submittedName>
        <fullName evidence="3">Exonuclease</fullName>
    </submittedName>
</protein>
<sequence length="233" mass="27160">MTTALIDGDIVAYRTAASCEKQGVLVETQEVALLRADELMHRILQETDSDTYKTFLTGSDNYRYQYNPEYKANRKDVPRPAHLQAVREYLCTEWGASVEDGQEADDAMGIYQMANKETIICSIDKDLLMIPGEHYDFVKSIRRDVYNIPAIRHFYWQLIMGDRTDNVFGFDGIARQKVPKKLEHVMEQLENFDDELDMFGFVRDLYNNDDTLLMNGICLWIRREEGEIWKFPS</sequence>
<organism evidence="3">
    <name type="scientific">uncultured Caudovirales phage</name>
    <dbReference type="NCBI Taxonomy" id="2100421"/>
    <lineage>
        <taxon>Viruses</taxon>
        <taxon>Duplodnaviria</taxon>
        <taxon>Heunggongvirae</taxon>
        <taxon>Uroviricota</taxon>
        <taxon>Caudoviricetes</taxon>
        <taxon>Peduoviridae</taxon>
        <taxon>Maltschvirus</taxon>
        <taxon>Maltschvirus maltsch</taxon>
    </lineage>
</organism>
<reference evidence="3" key="1">
    <citation type="submission" date="2020-05" db="EMBL/GenBank/DDBJ databases">
        <authorList>
            <person name="Chiriac C."/>
            <person name="Salcher M."/>
            <person name="Ghai R."/>
            <person name="Kavagutti S V."/>
        </authorList>
    </citation>
    <scope>NUCLEOTIDE SEQUENCE</scope>
</reference>
<evidence type="ECO:0000259" key="1">
    <source>
        <dbReference type="Pfam" id="PF02739"/>
    </source>
</evidence>
<accession>A0A6J7WYX1</accession>
<keyword evidence="3" id="KW-0540">Nuclease</keyword>
<name>A0A6J7WYX1_9CAUD</name>
<gene>
    <name evidence="2" type="ORF">UFOVP128_45</name>
    <name evidence="3" type="ORF">UFOVP243_74</name>
</gene>
<evidence type="ECO:0000313" key="2">
    <source>
        <dbReference type="EMBL" id="CAB4130959.1"/>
    </source>
</evidence>
<keyword evidence="3" id="KW-0378">Hydrolase</keyword>
<proteinExistence type="predicted"/>
<dbReference type="GO" id="GO:0003677">
    <property type="term" value="F:DNA binding"/>
    <property type="evidence" value="ECO:0007669"/>
    <property type="project" value="InterPro"/>
</dbReference>
<dbReference type="Pfam" id="PF02739">
    <property type="entry name" value="5_3_exonuc_N"/>
    <property type="match status" value="1"/>
</dbReference>
<dbReference type="EMBL" id="LR798296">
    <property type="protein sequence ID" value="CAB5222105.1"/>
    <property type="molecule type" value="Genomic_DNA"/>
</dbReference>
<dbReference type="GO" id="GO:0004527">
    <property type="term" value="F:exonuclease activity"/>
    <property type="evidence" value="ECO:0007669"/>
    <property type="project" value="UniProtKB-KW"/>
</dbReference>
<dbReference type="EMBL" id="LR796239">
    <property type="protein sequence ID" value="CAB4130959.1"/>
    <property type="molecule type" value="Genomic_DNA"/>
</dbReference>
<dbReference type="Gene3D" id="3.40.50.1010">
    <property type="entry name" value="5'-nuclease"/>
    <property type="match status" value="1"/>
</dbReference>
<dbReference type="InterPro" id="IPR020046">
    <property type="entry name" value="5-3_exonucl_a-hlix_arch_N"/>
</dbReference>
<feature type="domain" description="5'-3' exonuclease alpha-helical arch N-terminal" evidence="1">
    <location>
        <begin position="4"/>
        <end position="139"/>
    </location>
</feature>
<dbReference type="InterPro" id="IPR029060">
    <property type="entry name" value="PIN-like_dom_sf"/>
</dbReference>
<evidence type="ECO:0000313" key="3">
    <source>
        <dbReference type="EMBL" id="CAB5222105.1"/>
    </source>
</evidence>